<reference evidence="3 4" key="1">
    <citation type="submission" date="2019-03" db="EMBL/GenBank/DDBJ databases">
        <title>Diversity of the mouse oral microbiome.</title>
        <authorList>
            <person name="Joseph S."/>
            <person name="Aduse-Opoku J."/>
            <person name="Curtis M."/>
            <person name="Wade W."/>
            <person name="Hashim A."/>
        </authorList>
    </citation>
    <scope>NUCLEOTIDE SEQUENCE [LARGE SCALE GENOMIC DNA]</scope>
    <source>
        <strain evidence="3 4">WM131</strain>
    </source>
</reference>
<evidence type="ECO:0000313" key="3">
    <source>
        <dbReference type="EMBL" id="TFU96583.1"/>
    </source>
</evidence>
<comment type="caution">
    <text evidence="3">The sequence shown here is derived from an EMBL/GenBank/DDBJ whole genome shotgun (WGS) entry which is preliminary data.</text>
</comment>
<proteinExistence type="predicted"/>
<dbReference type="InterPro" id="IPR005754">
    <property type="entry name" value="Sortase"/>
</dbReference>
<dbReference type="OrthoDB" id="9806013at2"/>
<dbReference type="EMBL" id="SPPD01000044">
    <property type="protein sequence ID" value="TFU96583.1"/>
    <property type="molecule type" value="Genomic_DNA"/>
</dbReference>
<dbReference type="RefSeq" id="WP_135182978.1">
    <property type="nucleotide sequence ID" value="NZ_JADGKZ010000044.1"/>
</dbReference>
<dbReference type="Gene3D" id="2.40.260.10">
    <property type="entry name" value="Sortase"/>
    <property type="match status" value="1"/>
</dbReference>
<evidence type="ECO:0000256" key="2">
    <source>
        <dbReference type="PIRSR" id="PIRSR605754-1"/>
    </source>
</evidence>
<keyword evidence="1" id="KW-0378">Hydrolase</keyword>
<feature type="non-terminal residue" evidence="3">
    <location>
        <position position="1"/>
    </location>
</feature>
<evidence type="ECO:0000313" key="4">
    <source>
        <dbReference type="Proteomes" id="UP000297253"/>
    </source>
</evidence>
<evidence type="ECO:0000256" key="1">
    <source>
        <dbReference type="ARBA" id="ARBA00022801"/>
    </source>
</evidence>
<protein>
    <submittedName>
        <fullName evidence="3">Class B sortase</fullName>
    </submittedName>
</protein>
<sequence>RDDSYYLSHDVDGAETYYGAIFTELVNTKTFEDPITIIYGHAMTDDTMFGSLQDFSDPSFFHEHKTISVETVDTQYEYEIMAAHLYTDDHLFSTFELGNQAGVHHYLATLQERALASGGAYRSLPVEKDKDRFLILSTCDAVNNDQRYVVTARLKDVKERSKDD</sequence>
<feature type="active site" description="Acyl-thioester intermediate" evidence="2">
    <location>
        <position position="139"/>
    </location>
</feature>
<dbReference type="AlphaFoldDB" id="A0A4Y9J6E6"/>
<dbReference type="Proteomes" id="UP000297253">
    <property type="component" value="Unassembled WGS sequence"/>
</dbReference>
<dbReference type="InterPro" id="IPR023365">
    <property type="entry name" value="Sortase_dom-sf"/>
</dbReference>
<dbReference type="Pfam" id="PF04203">
    <property type="entry name" value="Sortase"/>
    <property type="match status" value="1"/>
</dbReference>
<accession>A0A4Y9J6E6</accession>
<feature type="active site" description="Proton donor/acceptor" evidence="2">
    <location>
        <position position="41"/>
    </location>
</feature>
<organism evidence="3 4">
    <name type="scientific">Streptococcus cuniculi</name>
    <dbReference type="NCBI Taxonomy" id="1432788"/>
    <lineage>
        <taxon>Bacteria</taxon>
        <taxon>Bacillati</taxon>
        <taxon>Bacillota</taxon>
        <taxon>Bacilli</taxon>
        <taxon>Lactobacillales</taxon>
        <taxon>Streptococcaceae</taxon>
        <taxon>Streptococcus</taxon>
    </lineage>
</organism>
<dbReference type="CDD" id="cd05826">
    <property type="entry name" value="Sortase_B"/>
    <property type="match status" value="1"/>
</dbReference>
<name>A0A4Y9J6E6_9STRE</name>
<gene>
    <name evidence="3" type="ORF">E4T82_11925</name>
</gene>
<dbReference type="GO" id="GO:0016787">
    <property type="term" value="F:hydrolase activity"/>
    <property type="evidence" value="ECO:0007669"/>
    <property type="project" value="UniProtKB-KW"/>
</dbReference>
<dbReference type="InterPro" id="IPR009835">
    <property type="entry name" value="SrtB"/>
</dbReference>
<dbReference type="SUPFAM" id="SSF63817">
    <property type="entry name" value="Sortase"/>
    <property type="match status" value="1"/>
</dbReference>